<keyword evidence="1 3" id="KW-0378">Hydrolase</keyword>
<dbReference type="Gene3D" id="3.90.79.10">
    <property type="entry name" value="Nucleoside Triphosphate Pyrophosphohydrolase"/>
    <property type="match status" value="1"/>
</dbReference>
<accession>A0A6S6QIY4</accession>
<proteinExistence type="predicted"/>
<dbReference type="EMBL" id="AP023361">
    <property type="protein sequence ID" value="BCJ90214.1"/>
    <property type="molecule type" value="Genomic_DNA"/>
</dbReference>
<dbReference type="InterPro" id="IPR000086">
    <property type="entry name" value="NUDIX_hydrolase_dom"/>
</dbReference>
<dbReference type="PRINTS" id="PR00502">
    <property type="entry name" value="NUDIXFAMILY"/>
</dbReference>
<dbReference type="RefSeq" id="WP_222876860.1">
    <property type="nucleotide sequence ID" value="NZ_AP023361.1"/>
</dbReference>
<dbReference type="InterPro" id="IPR015797">
    <property type="entry name" value="NUDIX_hydrolase-like_dom_sf"/>
</dbReference>
<dbReference type="Pfam" id="PF00293">
    <property type="entry name" value="NUDIX"/>
    <property type="match status" value="1"/>
</dbReference>
<dbReference type="PANTHER" id="PTHR43736:SF1">
    <property type="entry name" value="DIHYDRONEOPTERIN TRIPHOSPHATE DIPHOSPHATASE"/>
    <property type="match status" value="1"/>
</dbReference>
<name>A0A6S6QIY4_9HYPH</name>
<keyword evidence="4" id="KW-1185">Reference proteome</keyword>
<dbReference type="SUPFAM" id="SSF55811">
    <property type="entry name" value="Nudix"/>
    <property type="match status" value="1"/>
</dbReference>
<evidence type="ECO:0000259" key="2">
    <source>
        <dbReference type="PROSITE" id="PS51462"/>
    </source>
</evidence>
<dbReference type="Proteomes" id="UP000515317">
    <property type="component" value="Chromosome"/>
</dbReference>
<sequence length="141" mass="15145">MKNRPEVGVSTAVFRDGRVLLAQRAVGSLQGLWSLPGGRVEFGEKLAEAALRELEEEVQVTAEIVDFAGIVEVMPREGPQFHFIVVAFAGRWISGEPQTGPEASAVVWADPKTLDGLPVTDDLHRIVAEAAALVLPESMTA</sequence>
<feature type="domain" description="Nudix hydrolase" evidence="2">
    <location>
        <begin position="4"/>
        <end position="133"/>
    </location>
</feature>
<dbReference type="PANTHER" id="PTHR43736">
    <property type="entry name" value="ADP-RIBOSE PYROPHOSPHATASE"/>
    <property type="match status" value="1"/>
</dbReference>
<gene>
    <name evidence="3" type="primary">nudD</name>
    <name evidence="3" type="ORF">IZ6_09490</name>
</gene>
<protein>
    <submittedName>
        <fullName evidence="3">NUDIX hydrolase</fullName>
    </submittedName>
</protein>
<organism evidence="3 4">
    <name type="scientific">Terrihabitans soli</name>
    <dbReference type="NCBI Taxonomy" id="708113"/>
    <lineage>
        <taxon>Bacteria</taxon>
        <taxon>Pseudomonadati</taxon>
        <taxon>Pseudomonadota</taxon>
        <taxon>Alphaproteobacteria</taxon>
        <taxon>Hyphomicrobiales</taxon>
        <taxon>Terrihabitans</taxon>
    </lineage>
</organism>
<evidence type="ECO:0000256" key="1">
    <source>
        <dbReference type="ARBA" id="ARBA00022801"/>
    </source>
</evidence>
<dbReference type="AlphaFoldDB" id="A0A6S6QIY4"/>
<dbReference type="PROSITE" id="PS51462">
    <property type="entry name" value="NUDIX"/>
    <property type="match status" value="1"/>
</dbReference>
<dbReference type="KEGG" id="tso:IZ6_09490"/>
<dbReference type="CDD" id="cd04673">
    <property type="entry name" value="NUDIX_ADPRase"/>
    <property type="match status" value="1"/>
</dbReference>
<evidence type="ECO:0000313" key="4">
    <source>
        <dbReference type="Proteomes" id="UP000515317"/>
    </source>
</evidence>
<dbReference type="InterPro" id="IPR020476">
    <property type="entry name" value="Nudix_hydrolase"/>
</dbReference>
<reference evidence="3 4" key="1">
    <citation type="submission" date="2020-08" db="EMBL/GenBank/DDBJ databases">
        <title>Genome sequence of Rhizobiales bacterium strain IZ6.</title>
        <authorList>
            <person name="Nakai R."/>
            <person name="Naganuma T."/>
        </authorList>
    </citation>
    <scope>NUCLEOTIDE SEQUENCE [LARGE SCALE GENOMIC DNA]</scope>
    <source>
        <strain evidence="3 4">IZ6</strain>
    </source>
</reference>
<evidence type="ECO:0000313" key="3">
    <source>
        <dbReference type="EMBL" id="BCJ90214.1"/>
    </source>
</evidence>
<dbReference type="GO" id="GO:0016787">
    <property type="term" value="F:hydrolase activity"/>
    <property type="evidence" value="ECO:0007669"/>
    <property type="project" value="UniProtKB-KW"/>
</dbReference>